<keyword evidence="2" id="KW-0812">Transmembrane</keyword>
<feature type="transmembrane region" description="Helical" evidence="2">
    <location>
        <begin position="259"/>
        <end position="285"/>
    </location>
</feature>
<keyword evidence="2" id="KW-0472">Membrane</keyword>
<dbReference type="AlphaFoldDB" id="A0A478FQY4"/>
<gene>
    <name evidence="3" type="ORF">MHSWG343_09480</name>
</gene>
<evidence type="ECO:0000313" key="4">
    <source>
        <dbReference type="Proteomes" id="UP000324831"/>
    </source>
</evidence>
<dbReference type="EMBL" id="BIMN01000006">
    <property type="protein sequence ID" value="GCE63941.1"/>
    <property type="molecule type" value="Genomic_DNA"/>
</dbReference>
<name>A0A478FQY4_9MOLU</name>
<evidence type="ECO:0000313" key="3">
    <source>
        <dbReference type="EMBL" id="GCE63941.1"/>
    </source>
</evidence>
<feature type="compositionally biased region" description="Basic and acidic residues" evidence="1">
    <location>
        <begin position="1"/>
        <end position="12"/>
    </location>
</feature>
<feature type="region of interest" description="Disordered" evidence="1">
    <location>
        <begin position="1"/>
        <end position="33"/>
    </location>
</feature>
<protein>
    <submittedName>
        <fullName evidence="3">Uncharacterized protein</fullName>
    </submittedName>
</protein>
<evidence type="ECO:0000256" key="2">
    <source>
        <dbReference type="SAM" id="Phobius"/>
    </source>
</evidence>
<sequence length="300" mass="34991">MGKETKDTRNDKAGGAGDGDELEDGLDHASEQAAKLNDQALASLFVEANEEALEKDNPPIRELFIEEKKHDLVEVSSKEPSPEFIKEIYESLSRKEIHHKKLLEEGIPSSRILRFLLKFKEWFNIPLNPKEEVVITPENWQVFSIFFKTWKKKTTSYMNNFSSLTDLYLRKEETSKFIFKRELIFMIIILLFSTPVIALFHKSPYSVNEIQRSFSVHWTNFIFSTAIISLVLALVPLFFFASLWFVNVNHLHKSKYFHIFLFCIFTIAFIFMALSVFNACLYYAVDHKWHLTSPYLPATK</sequence>
<comment type="caution">
    <text evidence="3">The sequence shown here is derived from an EMBL/GenBank/DDBJ whole genome shotgun (WGS) entry which is preliminary data.</text>
</comment>
<proteinExistence type="predicted"/>
<evidence type="ECO:0000256" key="1">
    <source>
        <dbReference type="SAM" id="MobiDB-lite"/>
    </source>
</evidence>
<organism evidence="3 4">
    <name type="scientific">Candidatus Mycoplasma haematohominis</name>
    <dbReference type="NCBI Taxonomy" id="1494318"/>
    <lineage>
        <taxon>Bacteria</taxon>
        <taxon>Bacillati</taxon>
        <taxon>Mycoplasmatota</taxon>
        <taxon>Mollicutes</taxon>
        <taxon>Mycoplasmataceae</taxon>
        <taxon>Mycoplasma</taxon>
    </lineage>
</organism>
<feature type="transmembrane region" description="Helical" evidence="2">
    <location>
        <begin position="221"/>
        <end position="247"/>
    </location>
</feature>
<dbReference type="Proteomes" id="UP000324831">
    <property type="component" value="Unassembled WGS sequence"/>
</dbReference>
<reference evidence="3 4" key="1">
    <citation type="submission" date="2019-01" db="EMBL/GenBank/DDBJ databases">
        <title>Draft genome sequences of Candidatus Mycoplasma haemohominis SWG34-3 identified from a patient with pyrexia, anemia and liver dysfunction.</title>
        <authorList>
            <person name="Sekizuka T."/>
            <person name="Hattori N."/>
            <person name="Katano H."/>
            <person name="Takuma T."/>
            <person name="Ito T."/>
            <person name="Arai N."/>
            <person name="Yanai R."/>
            <person name="Ishii S."/>
            <person name="Miura Y."/>
            <person name="Tokunaga T."/>
            <person name="Watanabe H."/>
            <person name="Nomura N."/>
            <person name="Eguchi J."/>
            <person name="Arai T."/>
            <person name="Hasegawa H."/>
            <person name="Nakamaki T."/>
            <person name="Wakita T."/>
            <person name="Niki Y."/>
            <person name="Kuroda M."/>
        </authorList>
    </citation>
    <scope>NUCLEOTIDE SEQUENCE [LARGE SCALE GENOMIC DNA]</scope>
    <source>
        <strain evidence="3">SWG34-3</strain>
    </source>
</reference>
<accession>A0A478FQY4</accession>
<keyword evidence="2" id="KW-1133">Transmembrane helix</keyword>
<feature type="transmembrane region" description="Helical" evidence="2">
    <location>
        <begin position="183"/>
        <end position="201"/>
    </location>
</feature>